<feature type="chain" id="PRO_5042259561" description="Pepco domain-containing protein" evidence="1">
    <location>
        <begin position="24"/>
        <end position="141"/>
    </location>
</feature>
<keyword evidence="1" id="KW-0732">Signal</keyword>
<dbReference type="EMBL" id="JALJXV010000019">
    <property type="protein sequence ID" value="MCP1677249.1"/>
    <property type="molecule type" value="Genomic_DNA"/>
</dbReference>
<dbReference type="RefSeq" id="WP_253485833.1">
    <property type="nucleotide sequence ID" value="NZ_JALJXV010000019.1"/>
</dbReference>
<sequence>MRLFAGFLMLSGLVCVASSSSMAGENTFLVIEERSGPAAPLRPQEEQPGVIMEWQRQTFSRSGEVSSTEVNAQIRDILRSFAALFDDLEGELGVVLDDVTLSLQISAEGRVGLLGTGASAGSTAGVVVTLRHRDFVEGQGP</sequence>
<feature type="domain" description="Pepco" evidence="2">
    <location>
        <begin position="54"/>
        <end position="131"/>
    </location>
</feature>
<dbReference type="Proteomes" id="UP001205843">
    <property type="component" value="Unassembled WGS sequence"/>
</dbReference>
<proteinExistence type="predicted"/>
<dbReference type="Pfam" id="PF24393">
    <property type="entry name" value="Pepco"/>
    <property type="match status" value="1"/>
</dbReference>
<organism evidence="3 4">
    <name type="scientific">Natronocella acetinitrilica</name>
    <dbReference type="NCBI Taxonomy" id="414046"/>
    <lineage>
        <taxon>Bacteria</taxon>
        <taxon>Pseudomonadati</taxon>
        <taxon>Pseudomonadota</taxon>
        <taxon>Gammaproteobacteria</taxon>
        <taxon>Chromatiales</taxon>
        <taxon>Ectothiorhodospiraceae</taxon>
        <taxon>Natronocella</taxon>
    </lineage>
</organism>
<gene>
    <name evidence="3" type="ORF">J2T57_004428</name>
</gene>
<protein>
    <recommendedName>
        <fullName evidence="2">Pepco domain-containing protein</fullName>
    </recommendedName>
</protein>
<keyword evidence="4" id="KW-1185">Reference proteome</keyword>
<dbReference type="InterPro" id="IPR056947">
    <property type="entry name" value="Pepco_dom"/>
</dbReference>
<evidence type="ECO:0000313" key="4">
    <source>
        <dbReference type="Proteomes" id="UP001205843"/>
    </source>
</evidence>
<evidence type="ECO:0000259" key="2">
    <source>
        <dbReference type="Pfam" id="PF24393"/>
    </source>
</evidence>
<name>A0AAE3G918_9GAMM</name>
<accession>A0AAE3G918</accession>
<evidence type="ECO:0000256" key="1">
    <source>
        <dbReference type="SAM" id="SignalP"/>
    </source>
</evidence>
<reference evidence="3" key="1">
    <citation type="submission" date="2022-03" db="EMBL/GenBank/DDBJ databases">
        <title>Genomic Encyclopedia of Type Strains, Phase III (KMG-III): the genomes of soil and plant-associated and newly described type strains.</title>
        <authorList>
            <person name="Whitman W."/>
        </authorList>
    </citation>
    <scope>NUCLEOTIDE SEQUENCE</scope>
    <source>
        <strain evidence="3">ANL 6-2</strain>
    </source>
</reference>
<comment type="caution">
    <text evidence="3">The sequence shown here is derived from an EMBL/GenBank/DDBJ whole genome shotgun (WGS) entry which is preliminary data.</text>
</comment>
<dbReference type="AlphaFoldDB" id="A0AAE3G918"/>
<feature type="signal peptide" evidence="1">
    <location>
        <begin position="1"/>
        <end position="23"/>
    </location>
</feature>
<evidence type="ECO:0000313" key="3">
    <source>
        <dbReference type="EMBL" id="MCP1677249.1"/>
    </source>
</evidence>